<evidence type="ECO:0000256" key="1">
    <source>
        <dbReference type="SAM" id="MobiDB-lite"/>
    </source>
</evidence>
<feature type="compositionally biased region" description="Low complexity" evidence="1">
    <location>
        <begin position="107"/>
        <end position="119"/>
    </location>
</feature>
<reference evidence="2 3" key="1">
    <citation type="submission" date="2019-08" db="EMBL/GenBank/DDBJ databases">
        <title>Archangium and Cystobacter genomes.</title>
        <authorList>
            <person name="Chen I.-C.K."/>
            <person name="Wielgoss S."/>
        </authorList>
    </citation>
    <scope>NUCLEOTIDE SEQUENCE [LARGE SCALE GENOMIC DNA]</scope>
    <source>
        <strain evidence="2 3">Cbm 6</strain>
    </source>
</reference>
<sequence length="179" mass="18785">MPTFKPPELAKTPSNTTDALARRDQLIADLAKAAKTAKGSLQQVLNKMAALLSGSRPGGVLDKQLFQEFQEAFAQFSQDSTAMRTPPVLMESLEWVHTCFIARGSPSAASGASAARPTASGGGQGGNDSFESGAAQKARSLSGEVPQPSGPANAQREKQAQLESLKTWMMNPGLGKLRG</sequence>
<evidence type="ECO:0000313" key="3">
    <source>
        <dbReference type="Proteomes" id="UP001611383"/>
    </source>
</evidence>
<evidence type="ECO:0000313" key="2">
    <source>
        <dbReference type="EMBL" id="WNG45667.1"/>
    </source>
</evidence>
<dbReference type="EMBL" id="CP043494">
    <property type="protein sequence ID" value="WNG45667.1"/>
    <property type="molecule type" value="Genomic_DNA"/>
</dbReference>
<gene>
    <name evidence="2" type="ORF">F0U60_17330</name>
</gene>
<keyword evidence="3" id="KW-1185">Reference proteome</keyword>
<dbReference type="Proteomes" id="UP001611383">
    <property type="component" value="Chromosome"/>
</dbReference>
<name>A0ABY9WUS5_9BACT</name>
<protein>
    <submittedName>
        <fullName evidence="2">Uncharacterized protein</fullName>
    </submittedName>
</protein>
<feature type="region of interest" description="Disordered" evidence="1">
    <location>
        <begin position="107"/>
        <end position="179"/>
    </location>
</feature>
<dbReference type="RefSeq" id="WP_395820967.1">
    <property type="nucleotide sequence ID" value="NZ_CP043494.1"/>
</dbReference>
<organism evidence="2 3">
    <name type="scientific">Archangium minus</name>
    <dbReference type="NCBI Taxonomy" id="83450"/>
    <lineage>
        <taxon>Bacteria</taxon>
        <taxon>Pseudomonadati</taxon>
        <taxon>Myxococcota</taxon>
        <taxon>Myxococcia</taxon>
        <taxon>Myxococcales</taxon>
        <taxon>Cystobacterineae</taxon>
        <taxon>Archangiaceae</taxon>
        <taxon>Archangium</taxon>
    </lineage>
</organism>
<proteinExistence type="predicted"/>
<accession>A0ABY9WUS5</accession>